<dbReference type="Pfam" id="PF00664">
    <property type="entry name" value="ABC_membrane"/>
    <property type="match status" value="1"/>
</dbReference>
<evidence type="ECO:0000256" key="1">
    <source>
        <dbReference type="ARBA" id="ARBA00004651"/>
    </source>
</evidence>
<organism evidence="7 8">
    <name type="scientific">Ruegeria meonggei</name>
    <dbReference type="NCBI Taxonomy" id="1446476"/>
    <lineage>
        <taxon>Bacteria</taxon>
        <taxon>Pseudomonadati</taxon>
        <taxon>Pseudomonadota</taxon>
        <taxon>Alphaproteobacteria</taxon>
        <taxon>Rhodobacterales</taxon>
        <taxon>Roseobacteraceae</taxon>
        <taxon>Ruegeria</taxon>
    </lineage>
</organism>
<feature type="transmembrane region" description="Helical" evidence="5">
    <location>
        <begin position="48"/>
        <end position="71"/>
    </location>
</feature>
<accession>A0A1X6Z334</accession>
<dbReference type="GO" id="GO:0034040">
    <property type="term" value="F:ATPase-coupled lipid transmembrane transporter activity"/>
    <property type="evidence" value="ECO:0007669"/>
    <property type="project" value="TreeGrafter"/>
</dbReference>
<dbReference type="PROSITE" id="PS50929">
    <property type="entry name" value="ABC_TM1F"/>
    <property type="match status" value="1"/>
</dbReference>
<dbReference type="SUPFAM" id="SSF90123">
    <property type="entry name" value="ABC transporter transmembrane region"/>
    <property type="match status" value="1"/>
</dbReference>
<dbReference type="Gene3D" id="3.40.50.300">
    <property type="entry name" value="P-loop containing nucleotide triphosphate hydrolases"/>
    <property type="match status" value="1"/>
</dbReference>
<dbReference type="InterPro" id="IPR027417">
    <property type="entry name" value="P-loop_NTPase"/>
</dbReference>
<feature type="transmembrane region" description="Helical" evidence="5">
    <location>
        <begin position="12"/>
        <end position="36"/>
    </location>
</feature>
<keyword evidence="4 5" id="KW-0472">Membrane</keyword>
<evidence type="ECO:0000256" key="3">
    <source>
        <dbReference type="ARBA" id="ARBA00022989"/>
    </source>
</evidence>
<keyword evidence="2 5" id="KW-0812">Transmembrane</keyword>
<dbReference type="PANTHER" id="PTHR24221">
    <property type="entry name" value="ATP-BINDING CASSETTE SUB-FAMILY B"/>
    <property type="match status" value="1"/>
</dbReference>
<dbReference type="InterPro" id="IPR036640">
    <property type="entry name" value="ABC1_TM_sf"/>
</dbReference>
<sequence>MTPLTELATKDRIVDAVLLTICGIVQAVALAFAAFATRDAFTALHAGHALAMSTVLQLAISGIIAAACLFFSRYRAEALGQSYAISLRRALYKQIARLPKSRHEKRRVGALSLRFVGDLSAARLWFGRGLPDVLSATFVIPGAVSVLYFLDPALAVYGIASLSFALLIMGMLAWHLARRHKKLRRKRANIAISMIERIAIAPELDMMGRTNRELRKLDKQGASLRRDALARRGRTASLQAVLQLGVALTGLLMLLLASQNETAPATVAASLSVLALLALPLQNLAGAWDYYCAWSVAREKAARLLSEPVLMRTGANHGARPEIEVTGELEGNSIFFAAPSGSTSTLAGKHTNCIARCIAGLDKNEGIAVRYDGQDRASKVAFVGDDHVGLQGSLRRSATLMCSKRPNDQNITKVMQTFGLSDLLRAPGGLDQRVAENGNGLSPFQTLSIDLVRAVLGKADVVVIASVRWGSCRDRQAKLLENLQKLSSATIILAEDAASPKVKQNSKVV</sequence>
<proteinExistence type="predicted"/>
<keyword evidence="7" id="KW-0067">ATP-binding</keyword>
<dbReference type="Gene3D" id="1.20.1560.10">
    <property type="entry name" value="ABC transporter type 1, transmembrane domain"/>
    <property type="match status" value="1"/>
</dbReference>
<dbReference type="GO" id="GO:0005886">
    <property type="term" value="C:plasma membrane"/>
    <property type="evidence" value="ECO:0007669"/>
    <property type="project" value="UniProtKB-SubCell"/>
</dbReference>
<protein>
    <submittedName>
        <fullName evidence="7">Putative multidrug export ATP-binding/permease protein</fullName>
        <ecNumber evidence="7">3.6.3.-</ecNumber>
    </submittedName>
</protein>
<keyword evidence="3 5" id="KW-1133">Transmembrane helix</keyword>
<feature type="transmembrane region" description="Helical" evidence="5">
    <location>
        <begin position="156"/>
        <end position="177"/>
    </location>
</feature>
<dbReference type="OrthoDB" id="7341239at2"/>
<gene>
    <name evidence="7" type="ORF">RUM8411_01764</name>
</gene>
<feature type="domain" description="ABC transmembrane type-1" evidence="6">
    <location>
        <begin position="17"/>
        <end position="288"/>
    </location>
</feature>
<dbReference type="EC" id="3.6.3.-" evidence="7"/>
<evidence type="ECO:0000256" key="5">
    <source>
        <dbReference type="SAM" id="Phobius"/>
    </source>
</evidence>
<keyword evidence="7" id="KW-0378">Hydrolase</keyword>
<comment type="subcellular location">
    <subcellularLocation>
        <location evidence="1">Cell membrane</location>
        <topology evidence="1">Multi-pass membrane protein</topology>
    </subcellularLocation>
</comment>
<dbReference type="SUPFAM" id="SSF52540">
    <property type="entry name" value="P-loop containing nucleoside triphosphate hydrolases"/>
    <property type="match status" value="1"/>
</dbReference>
<feature type="transmembrane region" description="Helical" evidence="5">
    <location>
        <begin position="133"/>
        <end position="150"/>
    </location>
</feature>
<feature type="transmembrane region" description="Helical" evidence="5">
    <location>
        <begin position="236"/>
        <end position="257"/>
    </location>
</feature>
<reference evidence="8" key="1">
    <citation type="submission" date="2017-03" db="EMBL/GenBank/DDBJ databases">
        <authorList>
            <person name="Rodrigo-Torres L."/>
            <person name="Arahal R.D."/>
            <person name="Lucena T."/>
        </authorList>
    </citation>
    <scope>NUCLEOTIDE SEQUENCE [LARGE SCALE GENOMIC DNA]</scope>
    <source>
        <strain evidence="8">CECT 8411</strain>
    </source>
</reference>
<dbReference type="Proteomes" id="UP000193778">
    <property type="component" value="Unassembled WGS sequence"/>
</dbReference>
<dbReference type="InterPro" id="IPR011527">
    <property type="entry name" value="ABC1_TM_dom"/>
</dbReference>
<evidence type="ECO:0000313" key="7">
    <source>
        <dbReference type="EMBL" id="SLN39457.1"/>
    </source>
</evidence>
<evidence type="ECO:0000313" key="8">
    <source>
        <dbReference type="Proteomes" id="UP000193778"/>
    </source>
</evidence>
<dbReference type="EMBL" id="FWFP01000004">
    <property type="protein sequence ID" value="SLN39457.1"/>
    <property type="molecule type" value="Genomic_DNA"/>
</dbReference>
<dbReference type="AlphaFoldDB" id="A0A1X6Z334"/>
<dbReference type="PANTHER" id="PTHR24221:SF654">
    <property type="entry name" value="ATP-BINDING CASSETTE SUB-FAMILY B MEMBER 6"/>
    <property type="match status" value="1"/>
</dbReference>
<evidence type="ECO:0000259" key="6">
    <source>
        <dbReference type="PROSITE" id="PS50929"/>
    </source>
</evidence>
<dbReference type="GO" id="GO:0005524">
    <property type="term" value="F:ATP binding"/>
    <property type="evidence" value="ECO:0007669"/>
    <property type="project" value="UniProtKB-KW"/>
</dbReference>
<name>A0A1X6Z334_9RHOB</name>
<keyword evidence="8" id="KW-1185">Reference proteome</keyword>
<dbReference type="GO" id="GO:0140359">
    <property type="term" value="F:ABC-type transporter activity"/>
    <property type="evidence" value="ECO:0007669"/>
    <property type="project" value="InterPro"/>
</dbReference>
<evidence type="ECO:0000256" key="4">
    <source>
        <dbReference type="ARBA" id="ARBA00023136"/>
    </source>
</evidence>
<keyword evidence="7" id="KW-0547">Nucleotide-binding</keyword>
<evidence type="ECO:0000256" key="2">
    <source>
        <dbReference type="ARBA" id="ARBA00022692"/>
    </source>
</evidence>
<dbReference type="InterPro" id="IPR039421">
    <property type="entry name" value="Type_1_exporter"/>
</dbReference>
<dbReference type="GO" id="GO:0016787">
    <property type="term" value="F:hydrolase activity"/>
    <property type="evidence" value="ECO:0007669"/>
    <property type="project" value="UniProtKB-KW"/>
</dbReference>